<dbReference type="EMBL" id="CP067393">
    <property type="protein sequence ID" value="QQP86874.1"/>
    <property type="molecule type" value="Genomic_DNA"/>
</dbReference>
<dbReference type="AlphaFoldDB" id="A0A974NI24"/>
<proteinExistence type="predicted"/>
<gene>
    <name evidence="1" type="ORF">JHT90_06425</name>
</gene>
<dbReference type="KEGG" id="eaz:JHT90_06425"/>
<evidence type="ECO:0000313" key="1">
    <source>
        <dbReference type="EMBL" id="QQP86874.1"/>
    </source>
</evidence>
<keyword evidence="2" id="KW-1185">Reference proteome</keyword>
<accession>A0A974NI24</accession>
<protein>
    <submittedName>
        <fullName evidence="1">Uncharacterized protein</fullName>
    </submittedName>
</protein>
<dbReference type="RefSeq" id="WP_201095339.1">
    <property type="nucleotide sequence ID" value="NZ_CP067393.1"/>
</dbReference>
<reference evidence="1 2" key="1">
    <citation type="submission" date="2021-01" db="EMBL/GenBank/DDBJ databases">
        <title>Entomomonas sp. F2A isolated from a house cricket (Acheta domesticus).</title>
        <authorList>
            <person name="Spergser J."/>
            <person name="Busse H.-J."/>
        </authorList>
    </citation>
    <scope>NUCLEOTIDE SEQUENCE [LARGE SCALE GENOMIC DNA]</scope>
    <source>
        <strain evidence="1 2">F2A</strain>
    </source>
</reference>
<sequence length="101" mass="11404">MSDSSQATAQQLQFTGCDNGFLKNEKITIEGVINLTFSEFRGCCAVSIMFESAEACFMANEKLSWRYADPTYAPNTLNGTYERQKGFVIQGCYFKSMNYDE</sequence>
<evidence type="ECO:0000313" key="2">
    <source>
        <dbReference type="Proteomes" id="UP000595278"/>
    </source>
</evidence>
<organism evidence="1 2">
    <name type="scientific">Entomomonas asaccharolytica</name>
    <dbReference type="NCBI Taxonomy" id="2785331"/>
    <lineage>
        <taxon>Bacteria</taxon>
        <taxon>Pseudomonadati</taxon>
        <taxon>Pseudomonadota</taxon>
        <taxon>Gammaproteobacteria</taxon>
        <taxon>Pseudomonadales</taxon>
        <taxon>Pseudomonadaceae</taxon>
        <taxon>Entomomonas</taxon>
    </lineage>
</organism>
<dbReference type="Proteomes" id="UP000595278">
    <property type="component" value="Chromosome"/>
</dbReference>
<name>A0A974NI24_9GAMM</name>